<keyword evidence="3" id="KW-1185">Reference proteome</keyword>
<organism evidence="3">
    <name type="scientific">Granulicella tundricola (strain ATCC BAA-1859 / DSM 23138 / MP5ACTX9)</name>
    <dbReference type="NCBI Taxonomy" id="1198114"/>
    <lineage>
        <taxon>Bacteria</taxon>
        <taxon>Pseudomonadati</taxon>
        <taxon>Acidobacteriota</taxon>
        <taxon>Terriglobia</taxon>
        <taxon>Terriglobales</taxon>
        <taxon>Acidobacteriaceae</taxon>
        <taxon>Granulicella</taxon>
    </lineage>
</organism>
<evidence type="ECO:0000313" key="2">
    <source>
        <dbReference type="EMBL" id="ADW68922.1"/>
    </source>
</evidence>
<dbReference type="Proteomes" id="UP000000343">
    <property type="component" value="Chromosome"/>
</dbReference>
<dbReference type="HOGENOM" id="CLU_046006_5_4_0"/>
<dbReference type="PaxDb" id="1198114-AciX9_1876"/>
<evidence type="ECO:0000313" key="3">
    <source>
        <dbReference type="Proteomes" id="UP000000343"/>
    </source>
</evidence>
<dbReference type="EMBL" id="CP002480">
    <property type="protein sequence ID" value="ADW68922.1"/>
    <property type="molecule type" value="Genomic_DNA"/>
</dbReference>
<gene>
    <name evidence="2" type="ordered locus">AciX9_1876</name>
</gene>
<name>E8X026_GRATM</name>
<feature type="domain" description="VOC" evidence="1">
    <location>
        <begin position="8"/>
        <end position="137"/>
    </location>
</feature>
<dbReference type="STRING" id="1198114.AciX9_1876"/>
<evidence type="ECO:0000259" key="1">
    <source>
        <dbReference type="PROSITE" id="PS51819"/>
    </source>
</evidence>
<sequence length="148" mass="16043">MSDPGPLRLHHVGYSTKAIDVTAALYVARYGYTLITEIIHDPLQTAFVQFARLDGDSSYLEFVAPDGPGSKLTAALKRGGGLNHLCYSCGRLEDAIAELEATGMKLVSEPKPAVAFAGRRICWLVGEDPLGIELVERRDDRDLCVPGL</sequence>
<dbReference type="Pfam" id="PF13669">
    <property type="entry name" value="Glyoxalase_4"/>
    <property type="match status" value="1"/>
</dbReference>
<reference evidence="3" key="1">
    <citation type="submission" date="2011-01" db="EMBL/GenBank/DDBJ databases">
        <title>Complete sequence of chromosome of Acidobacterium sp. MP5ACTX9.</title>
        <authorList>
            <consortium name="US DOE Joint Genome Institute"/>
            <person name="Lucas S."/>
            <person name="Copeland A."/>
            <person name="Lapidus A."/>
            <person name="Cheng J.-F."/>
            <person name="Goodwin L."/>
            <person name="Pitluck S."/>
            <person name="Teshima H."/>
            <person name="Detter J.C."/>
            <person name="Han C."/>
            <person name="Tapia R."/>
            <person name="Land M."/>
            <person name="Hauser L."/>
            <person name="Kyrpides N."/>
            <person name="Ivanova N."/>
            <person name="Ovchinnikova G."/>
            <person name="Pagani I."/>
            <person name="Rawat S.R."/>
            <person name="Mannisto M."/>
            <person name="Haggblom M.M."/>
            <person name="Woyke T."/>
        </authorList>
    </citation>
    <scope>NUCLEOTIDE SEQUENCE [LARGE SCALE GENOMIC DNA]</scope>
    <source>
        <strain evidence="3">MP5ACTX9</strain>
    </source>
</reference>
<dbReference type="RefSeq" id="WP_013580241.1">
    <property type="nucleotide sequence ID" value="NC_015064.1"/>
</dbReference>
<dbReference type="KEGG" id="acm:AciX9_1876"/>
<dbReference type="Gene3D" id="3.10.180.10">
    <property type="entry name" value="2,3-Dihydroxybiphenyl 1,2-Dioxygenase, domain 1"/>
    <property type="match status" value="1"/>
</dbReference>
<dbReference type="InterPro" id="IPR037523">
    <property type="entry name" value="VOC_core"/>
</dbReference>
<dbReference type="AlphaFoldDB" id="E8X026"/>
<dbReference type="PROSITE" id="PS51819">
    <property type="entry name" value="VOC"/>
    <property type="match status" value="1"/>
</dbReference>
<dbReference type="InterPro" id="IPR029068">
    <property type="entry name" value="Glyas_Bleomycin-R_OHBP_Dase"/>
</dbReference>
<proteinExistence type="predicted"/>
<dbReference type="eggNOG" id="COG0346">
    <property type="taxonomic scope" value="Bacteria"/>
</dbReference>
<protein>
    <submittedName>
        <fullName evidence="2">Methylmalonyl-CoA epimerase</fullName>
    </submittedName>
</protein>
<dbReference type="SUPFAM" id="SSF54593">
    <property type="entry name" value="Glyoxalase/Bleomycin resistance protein/Dihydroxybiphenyl dioxygenase"/>
    <property type="match status" value="1"/>
</dbReference>
<dbReference type="OrthoDB" id="9788468at2"/>
<accession>E8X026</accession>